<evidence type="ECO:0000256" key="1">
    <source>
        <dbReference type="SAM" id="MobiDB-lite"/>
    </source>
</evidence>
<protein>
    <recommendedName>
        <fullName evidence="4">Alpha-xylosidase</fullName>
    </recommendedName>
</protein>
<evidence type="ECO:0000313" key="2">
    <source>
        <dbReference type="EMBL" id="GAA2888421.1"/>
    </source>
</evidence>
<organism evidence="2 3">
    <name type="scientific">Streptosporangium fragile</name>
    <dbReference type="NCBI Taxonomy" id="46186"/>
    <lineage>
        <taxon>Bacteria</taxon>
        <taxon>Bacillati</taxon>
        <taxon>Actinomycetota</taxon>
        <taxon>Actinomycetes</taxon>
        <taxon>Streptosporangiales</taxon>
        <taxon>Streptosporangiaceae</taxon>
        <taxon>Streptosporangium</taxon>
    </lineage>
</organism>
<feature type="compositionally biased region" description="Low complexity" evidence="1">
    <location>
        <begin position="165"/>
        <end position="176"/>
    </location>
</feature>
<comment type="caution">
    <text evidence="2">The sequence shown here is derived from an EMBL/GenBank/DDBJ whole genome shotgun (WGS) entry which is preliminary data.</text>
</comment>
<keyword evidence="3" id="KW-1185">Reference proteome</keyword>
<dbReference type="Proteomes" id="UP001500831">
    <property type="component" value="Unassembled WGS sequence"/>
</dbReference>
<reference evidence="2 3" key="1">
    <citation type="journal article" date="2019" name="Int. J. Syst. Evol. Microbiol.">
        <title>The Global Catalogue of Microorganisms (GCM) 10K type strain sequencing project: providing services to taxonomists for standard genome sequencing and annotation.</title>
        <authorList>
            <consortium name="The Broad Institute Genomics Platform"/>
            <consortium name="The Broad Institute Genome Sequencing Center for Infectious Disease"/>
            <person name="Wu L."/>
            <person name="Ma J."/>
        </authorList>
    </citation>
    <scope>NUCLEOTIDE SEQUENCE [LARGE SCALE GENOMIC DNA]</scope>
    <source>
        <strain evidence="2 3">JCM 6242</strain>
    </source>
</reference>
<evidence type="ECO:0008006" key="4">
    <source>
        <dbReference type="Google" id="ProtNLM"/>
    </source>
</evidence>
<proteinExistence type="predicted"/>
<dbReference type="EMBL" id="BAAAVI010000042">
    <property type="protein sequence ID" value="GAA2888421.1"/>
    <property type="molecule type" value="Genomic_DNA"/>
</dbReference>
<dbReference type="Gene3D" id="2.60.40.1760">
    <property type="entry name" value="glycosyl hydrolase (family 31)"/>
    <property type="match status" value="1"/>
</dbReference>
<dbReference type="RefSeq" id="WP_344976886.1">
    <property type="nucleotide sequence ID" value="NZ_BAAAVI010000042.1"/>
</dbReference>
<gene>
    <name evidence="2" type="ORF">GCM10010517_52410</name>
</gene>
<accession>A0ABN3W3F3</accession>
<dbReference type="SUPFAM" id="SSF74650">
    <property type="entry name" value="Galactose mutarotase-like"/>
    <property type="match status" value="1"/>
</dbReference>
<sequence length="176" mass="18394">MKFTDGFWQLRPGVTALYAAEAYDICAEEDAFTVTAPTTVINRRGDTLNRPVLSLLPSSPLVNVIRVRIDHHTGGGAERGFDLVGAEDGHGVVKADDADGATLTSGALSATMAPGAPWNLSFHGDGRPLTSSGHKSIGYFAPRHAPSPRCRSTCVKAPSCPSEPGTTGRTTTTSTA</sequence>
<feature type="region of interest" description="Disordered" evidence="1">
    <location>
        <begin position="157"/>
        <end position="176"/>
    </location>
</feature>
<name>A0ABN3W3F3_9ACTN</name>
<dbReference type="InterPro" id="IPR011013">
    <property type="entry name" value="Gal_mutarotase_sf_dom"/>
</dbReference>
<evidence type="ECO:0000313" key="3">
    <source>
        <dbReference type="Proteomes" id="UP001500831"/>
    </source>
</evidence>